<evidence type="ECO:0000313" key="2">
    <source>
        <dbReference type="Proteomes" id="UP001055811"/>
    </source>
</evidence>
<keyword evidence="2" id="KW-1185">Reference proteome</keyword>
<name>A0ACB9DZV4_CICIN</name>
<organism evidence="1 2">
    <name type="scientific">Cichorium intybus</name>
    <name type="common">Chicory</name>
    <dbReference type="NCBI Taxonomy" id="13427"/>
    <lineage>
        <taxon>Eukaryota</taxon>
        <taxon>Viridiplantae</taxon>
        <taxon>Streptophyta</taxon>
        <taxon>Embryophyta</taxon>
        <taxon>Tracheophyta</taxon>
        <taxon>Spermatophyta</taxon>
        <taxon>Magnoliopsida</taxon>
        <taxon>eudicotyledons</taxon>
        <taxon>Gunneridae</taxon>
        <taxon>Pentapetalae</taxon>
        <taxon>asterids</taxon>
        <taxon>campanulids</taxon>
        <taxon>Asterales</taxon>
        <taxon>Asteraceae</taxon>
        <taxon>Cichorioideae</taxon>
        <taxon>Cichorieae</taxon>
        <taxon>Cichoriinae</taxon>
        <taxon>Cichorium</taxon>
    </lineage>
</organism>
<sequence>MSPIMLAPLVLETTLEDTIRTIEMYSDIIMMRHFESGDNKRAVITANIHVINARNGPDQHPTQFWGKNDYTNARFDEVSED</sequence>
<protein>
    <submittedName>
        <fullName evidence="1">Uncharacterized protein</fullName>
    </submittedName>
</protein>
<gene>
    <name evidence="1" type="ORF">L2E82_22827</name>
</gene>
<dbReference type="EMBL" id="CM042012">
    <property type="protein sequence ID" value="KAI3751736.1"/>
    <property type="molecule type" value="Genomic_DNA"/>
</dbReference>
<dbReference type="Proteomes" id="UP001055811">
    <property type="component" value="Linkage Group LG04"/>
</dbReference>
<reference evidence="1 2" key="2">
    <citation type="journal article" date="2022" name="Mol. Ecol. Resour.">
        <title>The genomes of chicory, endive, great burdock and yacon provide insights into Asteraceae paleo-polyploidization history and plant inulin production.</title>
        <authorList>
            <person name="Fan W."/>
            <person name="Wang S."/>
            <person name="Wang H."/>
            <person name="Wang A."/>
            <person name="Jiang F."/>
            <person name="Liu H."/>
            <person name="Zhao H."/>
            <person name="Xu D."/>
            <person name="Zhang Y."/>
        </authorList>
    </citation>
    <scope>NUCLEOTIDE SEQUENCE [LARGE SCALE GENOMIC DNA]</scope>
    <source>
        <strain evidence="2">cv. Punajuju</strain>
        <tissue evidence="1">Leaves</tissue>
    </source>
</reference>
<evidence type="ECO:0000313" key="1">
    <source>
        <dbReference type="EMBL" id="KAI3751736.1"/>
    </source>
</evidence>
<accession>A0ACB9DZV4</accession>
<proteinExistence type="predicted"/>
<reference evidence="2" key="1">
    <citation type="journal article" date="2022" name="Mol. Ecol. Resour.">
        <title>The genomes of chicory, endive, great burdock and yacon provide insights into Asteraceae palaeo-polyploidization history and plant inulin production.</title>
        <authorList>
            <person name="Fan W."/>
            <person name="Wang S."/>
            <person name="Wang H."/>
            <person name="Wang A."/>
            <person name="Jiang F."/>
            <person name="Liu H."/>
            <person name="Zhao H."/>
            <person name="Xu D."/>
            <person name="Zhang Y."/>
        </authorList>
    </citation>
    <scope>NUCLEOTIDE SEQUENCE [LARGE SCALE GENOMIC DNA]</scope>
    <source>
        <strain evidence="2">cv. Punajuju</strain>
    </source>
</reference>
<comment type="caution">
    <text evidence="1">The sequence shown here is derived from an EMBL/GenBank/DDBJ whole genome shotgun (WGS) entry which is preliminary data.</text>
</comment>